<sequence>MYILADNFGIVINEHIYLYHYDLDISNQQKSLFPWEYMDSKRYIGDAWWTNDDEILNDIKKLLILDFIDKYKGY</sequence>
<gene>
    <name evidence="1" type="ORF">K040078D81_43060</name>
</gene>
<organism evidence="1 2">
    <name type="scientific">Blautia hominis</name>
    <dbReference type="NCBI Taxonomy" id="2025493"/>
    <lineage>
        <taxon>Bacteria</taxon>
        <taxon>Bacillati</taxon>
        <taxon>Bacillota</taxon>
        <taxon>Clostridia</taxon>
        <taxon>Lachnospirales</taxon>
        <taxon>Lachnospiraceae</taxon>
        <taxon>Blautia</taxon>
    </lineage>
</organism>
<proteinExistence type="predicted"/>
<comment type="caution">
    <text evidence="1">The sequence shown here is derived from an EMBL/GenBank/DDBJ whole genome shotgun (WGS) entry which is preliminary data.</text>
</comment>
<name>A0ABQ0BFE4_9FIRM</name>
<keyword evidence="2" id="KW-1185">Reference proteome</keyword>
<evidence type="ECO:0000313" key="1">
    <source>
        <dbReference type="EMBL" id="GAA6410189.1"/>
    </source>
</evidence>
<evidence type="ECO:0000313" key="2">
    <source>
        <dbReference type="Proteomes" id="UP001600943"/>
    </source>
</evidence>
<protein>
    <submittedName>
        <fullName evidence="1">Uncharacterized protein</fullName>
    </submittedName>
</protein>
<reference evidence="1 2" key="1">
    <citation type="submission" date="2024-04" db="EMBL/GenBank/DDBJ databases">
        <title>Defined microbial consortia suppress multidrug-resistant proinflammatory Enterobacteriaceae via ecological control.</title>
        <authorList>
            <person name="Furuichi M."/>
            <person name="Kawaguchi T."/>
            <person name="Pust M."/>
            <person name="Yasuma K."/>
            <person name="Plichta D."/>
            <person name="Hasegawa N."/>
            <person name="Ohya T."/>
            <person name="Bhattarai S."/>
            <person name="Sasajima S."/>
            <person name="Aoto Y."/>
            <person name="Tuganbaev T."/>
            <person name="Yaginuma M."/>
            <person name="Ueda M."/>
            <person name="Okahashi N."/>
            <person name="Amafuji K."/>
            <person name="Kiridooshi Y."/>
            <person name="Sugita K."/>
            <person name="Strazar M."/>
            <person name="Skelly A."/>
            <person name="Suda W."/>
            <person name="Hattori M."/>
            <person name="Nakamoto N."/>
            <person name="Caballero S."/>
            <person name="Norman J."/>
            <person name="Olle B."/>
            <person name="Tanoue T."/>
            <person name="Arita M."/>
            <person name="Bucci V."/>
            <person name="Atarashi K."/>
            <person name="Xavier R."/>
            <person name="Honda K."/>
        </authorList>
    </citation>
    <scope>NUCLEOTIDE SEQUENCE [LARGE SCALE GENOMIC DNA]</scope>
    <source>
        <strain evidence="2">k04-0078-D8-1</strain>
    </source>
</reference>
<dbReference type="EMBL" id="BAABYW010000001">
    <property type="protein sequence ID" value="GAA6410189.1"/>
    <property type="molecule type" value="Genomic_DNA"/>
</dbReference>
<dbReference type="Proteomes" id="UP001600943">
    <property type="component" value="Unassembled WGS sequence"/>
</dbReference>
<accession>A0ABQ0BFE4</accession>